<dbReference type="CDD" id="cd08514">
    <property type="entry name" value="PBP2_AppA_like"/>
    <property type="match status" value="1"/>
</dbReference>
<dbReference type="InterPro" id="IPR039424">
    <property type="entry name" value="SBP_5"/>
</dbReference>
<dbReference type="Gene3D" id="3.40.190.10">
    <property type="entry name" value="Periplasmic binding protein-like II"/>
    <property type="match status" value="1"/>
</dbReference>
<dbReference type="Gene3D" id="3.10.105.10">
    <property type="entry name" value="Dipeptide-binding Protein, Domain 3"/>
    <property type="match status" value="1"/>
</dbReference>
<dbReference type="PROSITE" id="PS51257">
    <property type="entry name" value="PROKAR_LIPOPROTEIN"/>
    <property type="match status" value="1"/>
</dbReference>
<dbReference type="FunFam" id="3.10.105.10:FF:000006">
    <property type="entry name" value="Peptide ABC transporter substrate-binding protein"/>
    <property type="match status" value="1"/>
</dbReference>
<evidence type="ECO:0000313" key="9">
    <source>
        <dbReference type="Proteomes" id="UP000441585"/>
    </source>
</evidence>
<dbReference type="InterPro" id="IPR000914">
    <property type="entry name" value="SBP_5_dom"/>
</dbReference>
<reference evidence="8 9" key="1">
    <citation type="submission" date="2019-11" db="EMBL/GenBank/DDBJ databases">
        <title>Bacillus idriensis genome.</title>
        <authorList>
            <person name="Konopka E.N."/>
            <person name="Newman J.D."/>
        </authorList>
    </citation>
    <scope>NUCLEOTIDE SEQUENCE [LARGE SCALE GENOMIC DNA]</scope>
    <source>
        <strain evidence="8 9">DSM 19097</strain>
    </source>
</reference>
<dbReference type="EMBL" id="WKKF01000001">
    <property type="protein sequence ID" value="MRX52730.1"/>
    <property type="molecule type" value="Genomic_DNA"/>
</dbReference>
<comment type="similarity">
    <text evidence="2">Belongs to the bacterial solute-binding protein 5 family.</text>
</comment>
<dbReference type="Pfam" id="PF00496">
    <property type="entry name" value="SBP_bac_5"/>
    <property type="match status" value="1"/>
</dbReference>
<name>A0A6I2M3S1_9BACI</name>
<evidence type="ECO:0000256" key="6">
    <source>
        <dbReference type="SAM" id="SignalP"/>
    </source>
</evidence>
<keyword evidence="3" id="KW-0813">Transport</keyword>
<dbReference type="GO" id="GO:0042597">
    <property type="term" value="C:periplasmic space"/>
    <property type="evidence" value="ECO:0007669"/>
    <property type="project" value="UniProtKB-ARBA"/>
</dbReference>
<evidence type="ECO:0000256" key="3">
    <source>
        <dbReference type="ARBA" id="ARBA00022448"/>
    </source>
</evidence>
<dbReference type="GO" id="GO:0043190">
    <property type="term" value="C:ATP-binding cassette (ABC) transporter complex"/>
    <property type="evidence" value="ECO:0007669"/>
    <property type="project" value="InterPro"/>
</dbReference>
<feature type="signal peptide" evidence="6">
    <location>
        <begin position="1"/>
        <end position="28"/>
    </location>
</feature>
<proteinExistence type="inferred from homology"/>
<comment type="caution">
    <text evidence="8">The sequence shown here is derived from an EMBL/GenBank/DDBJ whole genome shotgun (WGS) entry which is preliminary data.</text>
</comment>
<dbReference type="Proteomes" id="UP000441585">
    <property type="component" value="Unassembled WGS sequence"/>
</dbReference>
<dbReference type="InterPro" id="IPR023765">
    <property type="entry name" value="SBP_5_CS"/>
</dbReference>
<evidence type="ECO:0000256" key="5">
    <source>
        <dbReference type="SAM" id="MobiDB-lite"/>
    </source>
</evidence>
<evidence type="ECO:0000256" key="2">
    <source>
        <dbReference type="ARBA" id="ARBA00005695"/>
    </source>
</evidence>
<keyword evidence="4 6" id="KW-0732">Signal</keyword>
<feature type="chain" id="PRO_5026312468" evidence="6">
    <location>
        <begin position="29"/>
        <end position="551"/>
    </location>
</feature>
<evidence type="ECO:0000259" key="7">
    <source>
        <dbReference type="Pfam" id="PF00496"/>
    </source>
</evidence>
<dbReference type="InterPro" id="IPR030678">
    <property type="entry name" value="Peptide/Ni-bd"/>
</dbReference>
<comment type="subcellular location">
    <subcellularLocation>
        <location evidence="1">Cell membrane</location>
        <topology evidence="1">Lipid-anchor</topology>
    </subcellularLocation>
</comment>
<evidence type="ECO:0000256" key="4">
    <source>
        <dbReference type="ARBA" id="ARBA00022729"/>
    </source>
</evidence>
<dbReference type="PANTHER" id="PTHR30290">
    <property type="entry name" value="PERIPLASMIC BINDING COMPONENT OF ABC TRANSPORTER"/>
    <property type="match status" value="1"/>
</dbReference>
<dbReference type="PIRSF" id="PIRSF002741">
    <property type="entry name" value="MppA"/>
    <property type="match status" value="1"/>
</dbReference>
<feature type="region of interest" description="Disordered" evidence="5">
    <location>
        <begin position="29"/>
        <end position="54"/>
    </location>
</feature>
<dbReference type="Gene3D" id="3.90.76.10">
    <property type="entry name" value="Dipeptide-binding Protein, Domain 1"/>
    <property type="match status" value="1"/>
</dbReference>
<dbReference type="PANTHER" id="PTHR30290:SF9">
    <property type="entry name" value="OLIGOPEPTIDE-BINDING PROTEIN APPA"/>
    <property type="match status" value="1"/>
</dbReference>
<evidence type="ECO:0000313" key="8">
    <source>
        <dbReference type="EMBL" id="MRX52730.1"/>
    </source>
</evidence>
<feature type="domain" description="Solute-binding protein family 5" evidence="7">
    <location>
        <begin position="98"/>
        <end position="459"/>
    </location>
</feature>
<accession>A0A6I2M3S1</accession>
<gene>
    <name evidence="8" type="ORF">GJU41_01990</name>
</gene>
<dbReference type="GO" id="GO:1904680">
    <property type="term" value="F:peptide transmembrane transporter activity"/>
    <property type="evidence" value="ECO:0007669"/>
    <property type="project" value="TreeGrafter"/>
</dbReference>
<dbReference type="RefSeq" id="WP_170292695.1">
    <property type="nucleotide sequence ID" value="NZ_CAJGAA010000001.1"/>
</dbReference>
<dbReference type="GO" id="GO:0015833">
    <property type="term" value="P:peptide transport"/>
    <property type="evidence" value="ECO:0007669"/>
    <property type="project" value="TreeGrafter"/>
</dbReference>
<dbReference type="PROSITE" id="PS01040">
    <property type="entry name" value="SBP_BACTERIAL_5"/>
    <property type="match status" value="1"/>
</dbReference>
<keyword evidence="9" id="KW-1185">Reference proteome</keyword>
<organism evidence="8 9">
    <name type="scientific">Metabacillus idriensis</name>
    <dbReference type="NCBI Taxonomy" id="324768"/>
    <lineage>
        <taxon>Bacteria</taxon>
        <taxon>Bacillati</taxon>
        <taxon>Bacillota</taxon>
        <taxon>Bacilli</taxon>
        <taxon>Bacillales</taxon>
        <taxon>Bacillaceae</taxon>
        <taxon>Metabacillus</taxon>
    </lineage>
</organism>
<sequence>MKQRKSLLTLLSLLLVFSLFLAACNSGAGEKTPASGSGGKDEKPAEYAGEPQMGGDLVVGTIGGPTLFNPMYSTDASSSDIEGFIFDGLVSSDTEFNPTLHLAEDIQTSEDGLTYTVKIKEGVKFHDGEELNADDVVFTYGIPKSPDYVGERGSSFESLESVTKKGDYEVEFKLSKKDASFYPVALSYGILPEHILGKVPVGELGENEFNTKSPIGSGPFKFVEWKDGEYVKVEKNPDYFLGEPYLDSITYKIVPDQDALLAQLQAGDVDFTEVPGTDIETVKSTFSGVKVESGLGLSYTYIGWNQKNDLFKDVKVRQALTMALDRESMVSSVMNGDGEVAHVPESPLSFAYSDDVTKFSYDAEKAKSLLKEAGWEDTDGDKILDKDGKKFSFSLKTNQGNKIREDIAVVVQQQLKEIGIEVKPEIIEFSAFIEQVSAPNWDFDAMILGWSLSTFPDQYDIFHSSQIAEGLNMIDYKNEEADKLMEEAKQILDQDEYAAKHADIYKIITEDQPYTFLYYPNVHRVMPENLQGYEFNAKSEFYNIHKWWLKQ</sequence>
<dbReference type="AlphaFoldDB" id="A0A6I2M3S1"/>
<protein>
    <submittedName>
        <fullName evidence="8">Peptide-binding protein</fullName>
    </submittedName>
</protein>
<evidence type="ECO:0000256" key="1">
    <source>
        <dbReference type="ARBA" id="ARBA00004193"/>
    </source>
</evidence>
<dbReference type="SUPFAM" id="SSF53850">
    <property type="entry name" value="Periplasmic binding protein-like II"/>
    <property type="match status" value="1"/>
</dbReference>